<gene>
    <name evidence="5 6" type="primary">purK</name>
    <name evidence="8" type="ORF">SAMN05443507_101218</name>
</gene>
<dbReference type="InterPro" id="IPR054350">
    <property type="entry name" value="PurT/PurK_preATP-grasp"/>
</dbReference>
<dbReference type="Gene3D" id="3.30.1490.20">
    <property type="entry name" value="ATP-grasp fold, A domain"/>
    <property type="match status" value="1"/>
</dbReference>
<name>A0A1M6KDI4_9BACL</name>
<dbReference type="FunFam" id="3.40.50.20:FF:000016">
    <property type="entry name" value="N5-carboxyaminoimidazole ribonucleotide synthase"/>
    <property type="match status" value="1"/>
</dbReference>
<dbReference type="InterPro" id="IPR011761">
    <property type="entry name" value="ATP-grasp"/>
</dbReference>
<evidence type="ECO:0000313" key="9">
    <source>
        <dbReference type="Proteomes" id="UP000184016"/>
    </source>
</evidence>
<accession>A0A1M6KDI4</accession>
<reference evidence="9" key="1">
    <citation type="submission" date="2016-11" db="EMBL/GenBank/DDBJ databases">
        <authorList>
            <person name="Varghese N."/>
            <person name="Submissions S."/>
        </authorList>
    </citation>
    <scope>NUCLEOTIDE SEQUENCE [LARGE SCALE GENOMIC DNA]</scope>
    <source>
        <strain evidence="9">USBA-503</strain>
    </source>
</reference>
<dbReference type="InterPro" id="IPR005875">
    <property type="entry name" value="PurK"/>
</dbReference>
<keyword evidence="1 5" id="KW-0436">Ligase</keyword>
<dbReference type="InterPro" id="IPR040686">
    <property type="entry name" value="PurK_C"/>
</dbReference>
<sequence length="392" mass="43494">MSSAAKHVILPGQTIGILGGGQLGRMMALAGRAMGYRFVVLDPAPDSPAAQVADAQVEADYSDVKAARQLAKEADIITYEFENVDAQVASILSDEAYMPQGSHLLFITQHRIREKQTMEKAGVPVAKWRAVFTFNDLKTVFQESGQRGILKTTRGGYDGKGQWRIVPESRLEDIWNECQPYLRVHGQDEAGPLIYEWLVPFVREISVIVTRGVQGEQSLFPVIENHHQNGILYMSIVPARIPEEAVRLAQQAAVKIADQLQLVGTLAVEMFLTESGEVLVNELAPRPHNSGHLTIEACATSQFEQHIRAICGLPLAENRLLTPAVMVNVLGQHLHPLLEQIDRLPRNVKLHLYGKREPKVHRKMGHLTCLGDIDTALQFIGSSKIWATDSER</sequence>
<dbReference type="PANTHER" id="PTHR11609">
    <property type="entry name" value="PURINE BIOSYNTHESIS PROTEIN 6/7, PUR6/7"/>
    <property type="match status" value="1"/>
</dbReference>
<dbReference type="InterPro" id="IPR016185">
    <property type="entry name" value="PreATP-grasp_dom_sf"/>
</dbReference>
<evidence type="ECO:0000313" key="8">
    <source>
        <dbReference type="EMBL" id="SHJ57005.1"/>
    </source>
</evidence>
<feature type="binding site" evidence="5">
    <location>
        <position position="204"/>
    </location>
    <ligand>
        <name>ATP</name>
        <dbReference type="ChEBI" id="CHEBI:30616"/>
    </ligand>
</feature>
<comment type="function">
    <text evidence="5">Catalyzes the ATP-dependent conversion of 5-aminoimidazole ribonucleotide (AIR) and HCO(3)(-) to N5-carboxyaminoimidazole ribonucleotide (N5-CAIR).</text>
</comment>
<dbReference type="Gene3D" id="3.40.50.20">
    <property type="match status" value="1"/>
</dbReference>
<dbReference type="Gene3D" id="3.30.470.20">
    <property type="entry name" value="ATP-grasp fold, B domain"/>
    <property type="match status" value="1"/>
</dbReference>
<dbReference type="GO" id="GO:0004638">
    <property type="term" value="F:phosphoribosylaminoimidazole carboxylase activity"/>
    <property type="evidence" value="ECO:0007669"/>
    <property type="project" value="InterPro"/>
</dbReference>
<dbReference type="STRING" id="1830138.SAMN05443507_101218"/>
<dbReference type="GO" id="GO:0034028">
    <property type="term" value="F:5-(carboxyamino)imidazole ribonucleotide synthase activity"/>
    <property type="evidence" value="ECO:0007669"/>
    <property type="project" value="UniProtKB-UniRule"/>
</dbReference>
<keyword evidence="3 5" id="KW-0658">Purine biosynthesis</keyword>
<dbReference type="RefSeq" id="WP_072872702.1">
    <property type="nucleotide sequence ID" value="NZ_FRAF01000001.1"/>
</dbReference>
<dbReference type="UniPathway" id="UPA00074">
    <property type="reaction ID" value="UER00942"/>
</dbReference>
<organism evidence="8 9">
    <name type="scientific">Alicyclobacillus tolerans</name>
    <dbReference type="NCBI Taxonomy" id="90970"/>
    <lineage>
        <taxon>Bacteria</taxon>
        <taxon>Bacillati</taxon>
        <taxon>Bacillota</taxon>
        <taxon>Bacilli</taxon>
        <taxon>Bacillales</taxon>
        <taxon>Alicyclobacillaceae</taxon>
        <taxon>Alicyclobacillus</taxon>
    </lineage>
</organism>
<dbReference type="Pfam" id="PF02222">
    <property type="entry name" value="ATP-grasp"/>
    <property type="match status" value="1"/>
</dbReference>
<comment type="subunit">
    <text evidence="5 6">Homodimer.</text>
</comment>
<dbReference type="EC" id="6.3.4.18" evidence="5 6"/>
<evidence type="ECO:0000256" key="2">
    <source>
        <dbReference type="ARBA" id="ARBA00022741"/>
    </source>
</evidence>
<evidence type="ECO:0000256" key="4">
    <source>
        <dbReference type="ARBA" id="ARBA00022840"/>
    </source>
</evidence>
<dbReference type="NCBIfam" id="TIGR01161">
    <property type="entry name" value="purK"/>
    <property type="match status" value="1"/>
</dbReference>
<feature type="binding site" evidence="5">
    <location>
        <position position="151"/>
    </location>
    <ligand>
        <name>ATP</name>
        <dbReference type="ChEBI" id="CHEBI:30616"/>
    </ligand>
</feature>
<feature type="domain" description="ATP-grasp" evidence="7">
    <location>
        <begin position="115"/>
        <end position="311"/>
    </location>
</feature>
<feature type="binding site" evidence="5">
    <location>
        <begin position="281"/>
        <end position="282"/>
    </location>
    <ligand>
        <name>ATP</name>
        <dbReference type="ChEBI" id="CHEBI:30616"/>
    </ligand>
</feature>
<evidence type="ECO:0000256" key="6">
    <source>
        <dbReference type="RuleBase" id="RU361200"/>
    </source>
</evidence>
<keyword evidence="9" id="KW-1185">Reference proteome</keyword>
<keyword evidence="2 5" id="KW-0547">Nucleotide-binding</keyword>
<feature type="binding site" evidence="5">
    <location>
        <begin position="196"/>
        <end position="199"/>
    </location>
    <ligand>
        <name>ATP</name>
        <dbReference type="ChEBI" id="CHEBI:30616"/>
    </ligand>
</feature>
<dbReference type="GO" id="GO:0005829">
    <property type="term" value="C:cytosol"/>
    <property type="evidence" value="ECO:0007669"/>
    <property type="project" value="TreeGrafter"/>
</dbReference>
<protein>
    <recommendedName>
        <fullName evidence="5 6">N5-carboxyaminoimidazole ribonucleotide synthase</fullName>
        <shortName evidence="5 6">N5-CAIR synthase</shortName>
        <ecNumber evidence="5 6">6.3.4.18</ecNumber>
    </recommendedName>
    <alternativeName>
        <fullName evidence="5 6">5-(carboxyamino)imidazole ribonucleotide synthetase</fullName>
    </alternativeName>
</protein>
<dbReference type="PANTHER" id="PTHR11609:SF5">
    <property type="entry name" value="PHOSPHORIBOSYLAMINOIMIDAZOLE CARBOXYLASE"/>
    <property type="match status" value="1"/>
</dbReference>
<comment type="pathway">
    <text evidence="5 6">Purine metabolism; IMP biosynthesis via de novo pathway; 5-amino-1-(5-phospho-D-ribosyl)imidazole-4-carboxylate from 5-amino-1-(5-phospho-D-ribosyl)imidazole (N5-CAIR route): step 1/2.</text>
</comment>
<dbReference type="Proteomes" id="UP000184016">
    <property type="component" value="Unassembled WGS sequence"/>
</dbReference>
<evidence type="ECO:0000259" key="7">
    <source>
        <dbReference type="PROSITE" id="PS50975"/>
    </source>
</evidence>
<feature type="binding site" evidence="5">
    <location>
        <begin position="156"/>
        <end position="162"/>
    </location>
    <ligand>
        <name>ATP</name>
        <dbReference type="ChEBI" id="CHEBI:30616"/>
    </ligand>
</feature>
<comment type="function">
    <text evidence="6">Catalyzes the ATP-dependent conversion of 5-aminoimidazole ribonucleotide (AIR) and HCO(3)- to N5-carboxyaminoimidazole ribonucleotide (N5-CAIR).</text>
</comment>
<proteinExistence type="inferred from homology"/>
<keyword evidence="4 5" id="KW-0067">ATP-binding</keyword>
<dbReference type="Pfam" id="PF17769">
    <property type="entry name" value="PurK_C"/>
    <property type="match status" value="1"/>
</dbReference>
<dbReference type="SUPFAM" id="SSF52440">
    <property type="entry name" value="PreATP-grasp domain"/>
    <property type="match status" value="1"/>
</dbReference>
<dbReference type="EMBL" id="FRAF01000001">
    <property type="protein sequence ID" value="SHJ57005.1"/>
    <property type="molecule type" value="Genomic_DNA"/>
</dbReference>
<evidence type="ECO:0000256" key="3">
    <source>
        <dbReference type="ARBA" id="ARBA00022755"/>
    </source>
</evidence>
<dbReference type="Pfam" id="PF22660">
    <property type="entry name" value="RS_preATP-grasp-like"/>
    <property type="match status" value="1"/>
</dbReference>
<comment type="catalytic activity">
    <reaction evidence="5 6">
        <text>5-amino-1-(5-phospho-beta-D-ribosyl)imidazole + hydrogencarbonate + ATP = 5-carboxyamino-1-(5-phospho-D-ribosyl)imidazole + ADP + phosphate + 2 H(+)</text>
        <dbReference type="Rhea" id="RHEA:19317"/>
        <dbReference type="ChEBI" id="CHEBI:15378"/>
        <dbReference type="ChEBI" id="CHEBI:17544"/>
        <dbReference type="ChEBI" id="CHEBI:30616"/>
        <dbReference type="ChEBI" id="CHEBI:43474"/>
        <dbReference type="ChEBI" id="CHEBI:58730"/>
        <dbReference type="ChEBI" id="CHEBI:137981"/>
        <dbReference type="ChEBI" id="CHEBI:456216"/>
        <dbReference type="EC" id="6.3.4.18"/>
    </reaction>
</comment>
<dbReference type="InterPro" id="IPR011054">
    <property type="entry name" value="Rudment_hybrid_motif"/>
</dbReference>
<dbReference type="GO" id="GO:0005524">
    <property type="term" value="F:ATP binding"/>
    <property type="evidence" value="ECO:0007669"/>
    <property type="project" value="UniProtKB-UniRule"/>
</dbReference>
<evidence type="ECO:0000256" key="5">
    <source>
        <dbReference type="HAMAP-Rule" id="MF_01928"/>
    </source>
</evidence>
<feature type="binding site" evidence="5">
    <location>
        <position position="111"/>
    </location>
    <ligand>
        <name>ATP</name>
        <dbReference type="ChEBI" id="CHEBI:30616"/>
    </ligand>
</feature>
<dbReference type="InterPro" id="IPR003135">
    <property type="entry name" value="ATP-grasp_carboxylate-amine"/>
</dbReference>
<dbReference type="AlphaFoldDB" id="A0A1M6KDI4"/>
<dbReference type="HAMAP" id="MF_01928">
    <property type="entry name" value="PurK"/>
    <property type="match status" value="1"/>
</dbReference>
<evidence type="ECO:0000256" key="1">
    <source>
        <dbReference type="ARBA" id="ARBA00022598"/>
    </source>
</evidence>
<dbReference type="InterPro" id="IPR013815">
    <property type="entry name" value="ATP_grasp_subdomain_1"/>
</dbReference>
<dbReference type="NCBIfam" id="NF004676">
    <property type="entry name" value="PRK06019.1-2"/>
    <property type="match status" value="1"/>
</dbReference>
<dbReference type="GO" id="GO:0006189">
    <property type="term" value="P:'de novo' IMP biosynthetic process"/>
    <property type="evidence" value="ECO:0007669"/>
    <property type="project" value="UniProtKB-UniRule"/>
</dbReference>
<feature type="binding site" evidence="5">
    <location>
        <position position="227"/>
    </location>
    <ligand>
        <name>ATP</name>
        <dbReference type="ChEBI" id="CHEBI:30616"/>
    </ligand>
</feature>
<dbReference type="PROSITE" id="PS50975">
    <property type="entry name" value="ATP_GRASP"/>
    <property type="match status" value="1"/>
</dbReference>
<dbReference type="GO" id="GO:0046872">
    <property type="term" value="F:metal ion binding"/>
    <property type="evidence" value="ECO:0007669"/>
    <property type="project" value="InterPro"/>
</dbReference>
<dbReference type="FunFam" id="3.30.470.20:FF:000029">
    <property type="entry name" value="N5-carboxyaminoimidazole ribonucleotide synthase"/>
    <property type="match status" value="1"/>
</dbReference>
<dbReference type="OrthoDB" id="9804625at2"/>
<comment type="similarity">
    <text evidence="5 6">Belongs to the PurK/PurT family.</text>
</comment>
<dbReference type="NCBIfam" id="NF004675">
    <property type="entry name" value="PRK06019.1-1"/>
    <property type="match status" value="1"/>
</dbReference>
<dbReference type="SUPFAM" id="SSF56059">
    <property type="entry name" value="Glutathione synthetase ATP-binding domain-like"/>
    <property type="match status" value="1"/>
</dbReference>
<dbReference type="SUPFAM" id="SSF51246">
    <property type="entry name" value="Rudiment single hybrid motif"/>
    <property type="match status" value="1"/>
</dbReference>
<dbReference type="NCBIfam" id="NF004679">
    <property type="entry name" value="PRK06019.1-5"/>
    <property type="match status" value="1"/>
</dbReference>